<proteinExistence type="predicted"/>
<evidence type="ECO:0000313" key="2">
    <source>
        <dbReference type="EMBL" id="UUT36785.1"/>
    </source>
</evidence>
<sequence length="189" mass="19376">MSRVAFSKTRVVLAFAVVAIVAMGIGMGVGPVSAQDGGTQSAPGNESNQTTLEQISIDDQTRVVEFEIGHGDASIVIESEERQPMIVSDALAGIEQEGATTVPEKEYQLSEGRNEISLSVASINGDSAVSVSTRGGTIRLSSGMSGSNDPFEAFGGASGLFSGVLMTVGIAALAAFYVVKAESKGVEKA</sequence>
<feature type="transmembrane region" description="Helical" evidence="1">
    <location>
        <begin position="154"/>
        <end position="179"/>
    </location>
</feature>
<gene>
    <name evidence="2" type="ORF">SNJ2_gp14</name>
</gene>
<evidence type="ECO:0000313" key="3">
    <source>
        <dbReference type="Proteomes" id="UP001058726"/>
    </source>
</evidence>
<organism evidence="2 3">
    <name type="scientific">Saline Natrinema sp. J7-1 virus 2</name>
    <dbReference type="NCBI Taxonomy" id="2847286"/>
    <lineage>
        <taxon>Viruses</taxon>
        <taxon>Monodnaviria</taxon>
        <taxon>Trapavirae</taxon>
        <taxon>Saleviricota</taxon>
        <taxon>Huolimaviricetes</taxon>
        <taxon>Haloruvirales</taxon>
        <taxon>Pleolipoviridae</taxon>
        <taxon>Betapleolipovirus</taxon>
        <taxon>Betapleolipovirus integrationis</taxon>
        <taxon>Betapleolipovirus SNJ2</taxon>
    </lineage>
</organism>
<evidence type="ECO:0000256" key="1">
    <source>
        <dbReference type="SAM" id="Phobius"/>
    </source>
</evidence>
<name>A0A976SEP4_9VIRU</name>
<dbReference type="EMBL" id="OP012469">
    <property type="protein sequence ID" value="UUT36785.1"/>
    <property type="molecule type" value="Genomic_DNA"/>
</dbReference>
<protein>
    <submittedName>
        <fullName evidence="2">Uncharacterized protein</fullName>
    </submittedName>
</protein>
<dbReference type="Pfam" id="PF26259">
    <property type="entry name" value="DUF8063"/>
    <property type="match status" value="1"/>
</dbReference>
<accession>A0A976SEP4</accession>
<keyword evidence="1" id="KW-0812">Transmembrane</keyword>
<keyword evidence="1" id="KW-0472">Membrane</keyword>
<keyword evidence="3" id="KW-1185">Reference proteome</keyword>
<dbReference type="InterPro" id="IPR058376">
    <property type="entry name" value="DUF8063"/>
</dbReference>
<dbReference type="Proteomes" id="UP001058726">
    <property type="component" value="Segment"/>
</dbReference>
<keyword evidence="1" id="KW-1133">Transmembrane helix</keyword>
<reference evidence="2" key="2">
    <citation type="journal article" date="2018" name="Nucleic Acids Res.">
        <title>A novel family of tyrosine integrases encoded by the temperate pleolipovirus SNJ2.</title>
        <authorList>
            <person name="Wang J."/>
            <person name="Liu Y."/>
            <person name="Liu Y."/>
            <person name="Du K."/>
            <person name="Xu S."/>
            <person name="Wang Y."/>
            <person name="Krupovic M."/>
            <person name="Chen X."/>
        </authorList>
    </citation>
    <scope>NUCLEOTIDE SEQUENCE</scope>
</reference>
<reference evidence="2" key="3">
    <citation type="submission" date="2022-07" db="EMBL/GenBank/DDBJ databases">
        <authorList>
            <person name="Liu Y."/>
            <person name="Wang J."/>
            <person name="Liu Y."/>
            <person name="Wang Y."/>
            <person name="Zhang Z."/>
            <person name="Oksanen H.M."/>
            <person name="Bamford D.H."/>
            <person name="Chen X."/>
        </authorList>
    </citation>
    <scope>NUCLEOTIDE SEQUENCE</scope>
</reference>
<reference evidence="2" key="1">
    <citation type="journal article" date="2015" name="Mol. Microbiol.">
        <title>Identification and characterization of SNJ2, the first temperate pleolipovirus integrating into the genome of the SNJ1-lysogenic archaeal strain.</title>
        <authorList>
            <person name="Liu Y"/>
            <person name="Wang J"/>
            <person name="Liu Y"/>
            <person name="Wang Y"/>
            <person name="Zhang Z"/>
            <person name="Oksanen HM"/>
            <person name="Bamford DH"/>
            <person name="Chen X."/>
        </authorList>
    </citation>
    <scope>NUCLEOTIDE SEQUENCE</scope>
</reference>